<evidence type="ECO:0000256" key="11">
    <source>
        <dbReference type="ARBA" id="ARBA00023204"/>
    </source>
</evidence>
<feature type="active site" evidence="13">
    <location>
        <position position="67"/>
    </location>
</feature>
<name>A0A919CLN6_9GAMM</name>
<dbReference type="InterPro" id="IPR020563">
    <property type="entry name" value="X-over_junc_endoDNase_Mg_BS"/>
</dbReference>
<comment type="function">
    <text evidence="13">The RuvA-RuvB-RuvC complex processes Holliday junction (HJ) DNA during genetic recombination and DNA repair. Endonuclease that resolves HJ intermediates. Cleaves cruciform DNA by making single-stranded nicks across the HJ at symmetrical positions within the homologous arms, yielding a 5'-phosphate and a 3'-hydroxyl group; requires a central core of homology in the junction. The consensus cleavage sequence is 5'-(A/T)TT(C/G)-3'. Cleavage occurs on the 3'-side of the TT dinucleotide at the point of strand exchange. HJ branch migration catalyzed by RuvA-RuvB allows RuvC to scan DNA until it finds its consensus sequence, where it cleaves and resolves the cruciform DNA.</text>
</comment>
<organism evidence="15 16">
    <name type="scientific">Parahalioglobus pacificus</name>
    <dbReference type="NCBI Taxonomy" id="930806"/>
    <lineage>
        <taxon>Bacteria</taxon>
        <taxon>Pseudomonadati</taxon>
        <taxon>Pseudomonadota</taxon>
        <taxon>Gammaproteobacteria</taxon>
        <taxon>Cellvibrionales</taxon>
        <taxon>Halieaceae</taxon>
        <taxon>Parahalioglobus</taxon>
    </lineage>
</organism>
<keyword evidence="2 13" id="KW-0963">Cytoplasm</keyword>
<dbReference type="GO" id="GO:0005737">
    <property type="term" value="C:cytoplasm"/>
    <property type="evidence" value="ECO:0007669"/>
    <property type="project" value="UniProtKB-SubCell"/>
</dbReference>
<evidence type="ECO:0000256" key="1">
    <source>
        <dbReference type="ARBA" id="ARBA00009518"/>
    </source>
</evidence>
<sequence>MAVILGIDPGSRKTGFGIINQVGAKSSYITSGVIRLPNAELPERLGIIYASVTELVELHCPTELSIEQVFMAKSAGSALKLGQARGAAIVACVAQAMAVSEYSARQIKQSVVGTGAADKSQVQHMVKTLLNLPAEPQEDAADALAAALCHAHTRQSMVHMAGATSVRRRRIR</sequence>
<comment type="similarity">
    <text evidence="1 13">Belongs to the RuvC family.</text>
</comment>
<feature type="binding site" evidence="13">
    <location>
        <position position="8"/>
    </location>
    <ligand>
        <name>Mg(2+)</name>
        <dbReference type="ChEBI" id="CHEBI:18420"/>
        <label>1</label>
    </ligand>
</feature>
<feature type="binding site" evidence="13">
    <location>
        <position position="139"/>
    </location>
    <ligand>
        <name>Mg(2+)</name>
        <dbReference type="ChEBI" id="CHEBI:18420"/>
        <label>1</label>
    </ligand>
</feature>
<reference evidence="15" key="2">
    <citation type="submission" date="2020-09" db="EMBL/GenBank/DDBJ databases">
        <authorList>
            <person name="Sun Q."/>
            <person name="Kim S."/>
        </authorList>
    </citation>
    <scope>NUCLEOTIDE SEQUENCE</scope>
    <source>
        <strain evidence="15">KCTC 23430</strain>
    </source>
</reference>
<dbReference type="RefSeq" id="WP_189478205.1">
    <property type="nucleotide sequence ID" value="NZ_BMYM01000002.1"/>
</dbReference>
<dbReference type="GO" id="GO:0006310">
    <property type="term" value="P:DNA recombination"/>
    <property type="evidence" value="ECO:0007669"/>
    <property type="project" value="UniProtKB-UniRule"/>
</dbReference>
<keyword evidence="5 13" id="KW-0255">Endonuclease</keyword>
<dbReference type="GO" id="GO:0006281">
    <property type="term" value="P:DNA repair"/>
    <property type="evidence" value="ECO:0007669"/>
    <property type="project" value="UniProtKB-UniRule"/>
</dbReference>
<dbReference type="GO" id="GO:0000287">
    <property type="term" value="F:magnesium ion binding"/>
    <property type="evidence" value="ECO:0007669"/>
    <property type="project" value="UniProtKB-UniRule"/>
</dbReference>
<dbReference type="Pfam" id="PF02075">
    <property type="entry name" value="RuvC"/>
    <property type="match status" value="1"/>
</dbReference>
<keyword evidence="7 13" id="KW-0378">Hydrolase</keyword>
<dbReference type="PROSITE" id="PS01321">
    <property type="entry name" value="RUVC"/>
    <property type="match status" value="1"/>
</dbReference>
<feature type="active site" evidence="13">
    <location>
        <position position="8"/>
    </location>
</feature>
<keyword evidence="11 13" id="KW-0234">DNA repair</keyword>
<dbReference type="FunFam" id="3.30.420.10:FF:000002">
    <property type="entry name" value="Crossover junction endodeoxyribonuclease RuvC"/>
    <property type="match status" value="1"/>
</dbReference>
<keyword evidence="3 13" id="KW-0540">Nuclease</keyword>
<comment type="subcellular location">
    <subcellularLocation>
        <location evidence="13">Cytoplasm</location>
    </subcellularLocation>
</comment>
<keyword evidence="16" id="KW-1185">Reference proteome</keyword>
<dbReference type="PANTHER" id="PTHR30194:SF3">
    <property type="entry name" value="CROSSOVER JUNCTION ENDODEOXYRIBONUCLEASE RUVC"/>
    <property type="match status" value="1"/>
</dbReference>
<evidence type="ECO:0000313" key="16">
    <source>
        <dbReference type="Proteomes" id="UP000644693"/>
    </source>
</evidence>
<proteinExistence type="inferred from homology"/>
<keyword evidence="4 13" id="KW-0479">Metal-binding</keyword>
<comment type="catalytic activity">
    <reaction evidence="12 13">
        <text>Endonucleolytic cleavage at a junction such as a reciprocal single-stranded crossover between two homologous DNA duplexes (Holliday junction).</text>
        <dbReference type="EC" id="3.1.21.10"/>
    </reaction>
</comment>
<gene>
    <name evidence="13 15" type="primary">ruvC</name>
    <name evidence="15" type="ORF">GCM10007053_25960</name>
</gene>
<dbReference type="PRINTS" id="PR00696">
    <property type="entry name" value="RSOLVASERUVC"/>
</dbReference>
<keyword evidence="9 13" id="KW-0238">DNA-binding</keyword>
<accession>A0A919CLN6</accession>
<dbReference type="GO" id="GO:0008821">
    <property type="term" value="F:crossover junction DNA endonuclease activity"/>
    <property type="evidence" value="ECO:0007669"/>
    <property type="project" value="UniProtKB-UniRule"/>
</dbReference>
<dbReference type="NCBIfam" id="TIGR00228">
    <property type="entry name" value="ruvC"/>
    <property type="match status" value="1"/>
</dbReference>
<evidence type="ECO:0000256" key="2">
    <source>
        <dbReference type="ARBA" id="ARBA00022490"/>
    </source>
</evidence>
<comment type="caution">
    <text evidence="15">The sequence shown here is derived from an EMBL/GenBank/DDBJ whole genome shotgun (WGS) entry which is preliminary data.</text>
</comment>
<dbReference type="Proteomes" id="UP000644693">
    <property type="component" value="Unassembled WGS sequence"/>
</dbReference>
<evidence type="ECO:0000256" key="13">
    <source>
        <dbReference type="HAMAP-Rule" id="MF_00034"/>
    </source>
</evidence>
<keyword evidence="10 13" id="KW-0233">DNA recombination</keyword>
<evidence type="ECO:0000256" key="5">
    <source>
        <dbReference type="ARBA" id="ARBA00022759"/>
    </source>
</evidence>
<dbReference type="GO" id="GO:0048476">
    <property type="term" value="C:Holliday junction resolvase complex"/>
    <property type="evidence" value="ECO:0007669"/>
    <property type="project" value="UniProtKB-UniRule"/>
</dbReference>
<evidence type="ECO:0000256" key="7">
    <source>
        <dbReference type="ARBA" id="ARBA00022801"/>
    </source>
</evidence>
<dbReference type="GO" id="GO:0003677">
    <property type="term" value="F:DNA binding"/>
    <property type="evidence" value="ECO:0007669"/>
    <property type="project" value="UniProtKB-KW"/>
</dbReference>
<comment type="subunit">
    <text evidence="13">Homodimer which binds Holliday junction (HJ) DNA. The HJ becomes 2-fold symmetrical on binding to RuvC with unstacked arms; it has a different conformation from HJ DNA in complex with RuvA. In the full resolvosome a probable DNA-RuvA(4)-RuvB(12)-RuvC(2) complex forms which resolves the HJ.</text>
</comment>
<evidence type="ECO:0000256" key="14">
    <source>
        <dbReference type="NCBIfam" id="TIGR00228"/>
    </source>
</evidence>
<dbReference type="Gene3D" id="3.30.420.10">
    <property type="entry name" value="Ribonuclease H-like superfamily/Ribonuclease H"/>
    <property type="match status" value="1"/>
</dbReference>
<dbReference type="SUPFAM" id="SSF53098">
    <property type="entry name" value="Ribonuclease H-like"/>
    <property type="match status" value="1"/>
</dbReference>
<keyword evidence="8 13" id="KW-0460">Magnesium</keyword>
<dbReference type="CDD" id="cd16962">
    <property type="entry name" value="RuvC"/>
    <property type="match status" value="1"/>
</dbReference>
<dbReference type="AlphaFoldDB" id="A0A919CLN6"/>
<evidence type="ECO:0000256" key="3">
    <source>
        <dbReference type="ARBA" id="ARBA00022722"/>
    </source>
</evidence>
<dbReference type="EC" id="3.1.21.10" evidence="13 14"/>
<feature type="active site" evidence="13">
    <location>
        <position position="139"/>
    </location>
</feature>
<evidence type="ECO:0000256" key="10">
    <source>
        <dbReference type="ARBA" id="ARBA00023172"/>
    </source>
</evidence>
<dbReference type="EMBL" id="BMYM01000002">
    <property type="protein sequence ID" value="GHD36950.1"/>
    <property type="molecule type" value="Genomic_DNA"/>
</dbReference>
<reference evidence="15" key="1">
    <citation type="journal article" date="2014" name="Int. J. Syst. Evol. Microbiol.">
        <title>Complete genome sequence of Corynebacterium casei LMG S-19264T (=DSM 44701T), isolated from a smear-ripened cheese.</title>
        <authorList>
            <consortium name="US DOE Joint Genome Institute (JGI-PGF)"/>
            <person name="Walter F."/>
            <person name="Albersmeier A."/>
            <person name="Kalinowski J."/>
            <person name="Ruckert C."/>
        </authorList>
    </citation>
    <scope>NUCLEOTIDE SEQUENCE</scope>
    <source>
        <strain evidence="15">KCTC 23430</strain>
    </source>
</reference>
<evidence type="ECO:0000256" key="4">
    <source>
        <dbReference type="ARBA" id="ARBA00022723"/>
    </source>
</evidence>
<dbReference type="InterPro" id="IPR036397">
    <property type="entry name" value="RNaseH_sf"/>
</dbReference>
<comment type="cofactor">
    <cofactor evidence="13">
        <name>Mg(2+)</name>
        <dbReference type="ChEBI" id="CHEBI:18420"/>
    </cofactor>
    <text evidence="13">Binds 2 Mg(2+) ion per subunit.</text>
</comment>
<dbReference type="HAMAP" id="MF_00034">
    <property type="entry name" value="RuvC"/>
    <property type="match status" value="1"/>
</dbReference>
<dbReference type="PANTHER" id="PTHR30194">
    <property type="entry name" value="CROSSOVER JUNCTION ENDODEOXYRIBONUCLEASE RUVC"/>
    <property type="match status" value="1"/>
</dbReference>
<dbReference type="InterPro" id="IPR012337">
    <property type="entry name" value="RNaseH-like_sf"/>
</dbReference>
<feature type="binding site" evidence="13">
    <location>
        <position position="67"/>
    </location>
    <ligand>
        <name>Mg(2+)</name>
        <dbReference type="ChEBI" id="CHEBI:18420"/>
        <label>2</label>
    </ligand>
</feature>
<dbReference type="InterPro" id="IPR002176">
    <property type="entry name" value="X-over_junc_endoDNase_RuvC"/>
</dbReference>
<protein>
    <recommendedName>
        <fullName evidence="13 14">Crossover junction endodeoxyribonuclease RuvC</fullName>
        <ecNumber evidence="13 14">3.1.21.10</ecNumber>
    </recommendedName>
    <alternativeName>
        <fullName evidence="13">Holliday junction nuclease RuvC</fullName>
    </alternativeName>
    <alternativeName>
        <fullName evidence="13">Holliday junction resolvase RuvC</fullName>
    </alternativeName>
</protein>
<evidence type="ECO:0000256" key="9">
    <source>
        <dbReference type="ARBA" id="ARBA00023125"/>
    </source>
</evidence>
<evidence type="ECO:0000256" key="6">
    <source>
        <dbReference type="ARBA" id="ARBA00022763"/>
    </source>
</evidence>
<keyword evidence="6 13" id="KW-0227">DNA damage</keyword>
<evidence type="ECO:0000313" key="15">
    <source>
        <dbReference type="EMBL" id="GHD36950.1"/>
    </source>
</evidence>
<evidence type="ECO:0000256" key="8">
    <source>
        <dbReference type="ARBA" id="ARBA00022842"/>
    </source>
</evidence>
<evidence type="ECO:0000256" key="12">
    <source>
        <dbReference type="ARBA" id="ARBA00029354"/>
    </source>
</evidence>